<sequence length="142" mass="16477">MISGALLRHLRYEKSSTVPSVRASEKQRDFNSEGHYFHYISLHLEGFLKPQYNLMVICYDGFIASGLPILVLCILFEKIWNSKGDWTTMFQVCKNLKMLKPHLKKLHTTFYGSITSKVWKAKARLKALKMALLPHPSPFIYK</sequence>
<gene>
    <name evidence="1" type="ORF">D5086_006929</name>
</gene>
<keyword evidence="2" id="KW-1185">Reference proteome</keyword>
<dbReference type="Proteomes" id="UP000309997">
    <property type="component" value="Unassembled WGS sequence"/>
</dbReference>
<proteinExistence type="predicted"/>
<dbReference type="EMBL" id="RCHU02000003">
    <property type="protein sequence ID" value="KAL3599011.1"/>
    <property type="molecule type" value="Genomic_DNA"/>
</dbReference>
<comment type="caution">
    <text evidence="1">The sequence shown here is derived from an EMBL/GenBank/DDBJ whole genome shotgun (WGS) entry which is preliminary data.</text>
</comment>
<evidence type="ECO:0000313" key="2">
    <source>
        <dbReference type="Proteomes" id="UP000309997"/>
    </source>
</evidence>
<organism evidence="1 2">
    <name type="scientific">Populus alba</name>
    <name type="common">White poplar</name>
    <dbReference type="NCBI Taxonomy" id="43335"/>
    <lineage>
        <taxon>Eukaryota</taxon>
        <taxon>Viridiplantae</taxon>
        <taxon>Streptophyta</taxon>
        <taxon>Embryophyta</taxon>
        <taxon>Tracheophyta</taxon>
        <taxon>Spermatophyta</taxon>
        <taxon>Magnoliopsida</taxon>
        <taxon>eudicotyledons</taxon>
        <taxon>Gunneridae</taxon>
        <taxon>Pentapetalae</taxon>
        <taxon>rosids</taxon>
        <taxon>fabids</taxon>
        <taxon>Malpighiales</taxon>
        <taxon>Salicaceae</taxon>
        <taxon>Saliceae</taxon>
        <taxon>Populus</taxon>
    </lineage>
</organism>
<protein>
    <submittedName>
        <fullName evidence="1">Uncharacterized protein</fullName>
    </submittedName>
</protein>
<reference evidence="1 2" key="1">
    <citation type="journal article" date="2024" name="Plant Biotechnol. J.">
        <title>Genome and CRISPR/Cas9 system of a widespread forest tree (Populus alba) in the world.</title>
        <authorList>
            <person name="Liu Y.J."/>
            <person name="Jiang P.F."/>
            <person name="Han X.M."/>
            <person name="Li X.Y."/>
            <person name="Wang H.M."/>
            <person name="Wang Y.J."/>
            <person name="Wang X.X."/>
            <person name="Zeng Q.Y."/>
        </authorList>
    </citation>
    <scope>NUCLEOTIDE SEQUENCE [LARGE SCALE GENOMIC DNA]</scope>
    <source>
        <strain evidence="2">cv. PAL-ZL1</strain>
    </source>
</reference>
<evidence type="ECO:0000313" key="1">
    <source>
        <dbReference type="EMBL" id="KAL3599011.1"/>
    </source>
</evidence>
<accession>A0ACC4CMU3</accession>
<name>A0ACC4CMU3_POPAL</name>